<gene>
    <name evidence="2" type="ORF">VIBNISOn1_30230</name>
</gene>
<dbReference type="PANTHER" id="PTHR43433">
    <property type="entry name" value="HYDROLASE, ALPHA/BETA FOLD FAMILY PROTEIN"/>
    <property type="match status" value="1"/>
</dbReference>
<dbReference type="RefSeq" id="WP_022612312.1">
    <property type="nucleotide sequence ID" value="NZ_LK391965.1"/>
</dbReference>
<evidence type="ECO:0000313" key="2">
    <source>
        <dbReference type="EMBL" id="CCO47532.1"/>
    </source>
</evidence>
<dbReference type="Gene3D" id="3.40.50.1820">
    <property type="entry name" value="alpha/beta hydrolase"/>
    <property type="match status" value="1"/>
</dbReference>
<sequence length="258" mass="28939">MSTSLYCYDGRHHLEYGDYGDKSHPVVVAFHGLLGGAKLDQLGEFFSSHNRRLISVTRPGYGNASPVEFEHYRDIAKLYQQLLDHLEITQCELFGISAGAPHAYQLAALDSRISKVWIFSGLPLVCDPDILKLYPPTLEELYELARNSDRISVGNQLHDMLFPEVSPELLESEMYQFTMAHGGFALGQEIHFQSSMTCEEFENITAPIALQHSKVDTMVPFSAAEETARKLGAEFIPEEQGEHADLDNMQKLLSLMVS</sequence>
<reference evidence="2 3" key="1">
    <citation type="journal article" date="2013" name="ISME J.">
        <title>Comparative genomics of pathogenic lineages of Vibrio nigripulchritudo identifies virulence-associated traits.</title>
        <authorList>
            <person name="Goudenege D."/>
            <person name="Labreuche Y."/>
            <person name="Krin E."/>
            <person name="Ansquer D."/>
            <person name="Mangenot S."/>
            <person name="Calteau A."/>
            <person name="Medigue C."/>
            <person name="Mazel D."/>
            <person name="Polz M.F."/>
            <person name="Le Roux F."/>
        </authorList>
    </citation>
    <scope>NUCLEOTIDE SEQUENCE [LARGE SCALE GENOMIC DNA]</scope>
    <source>
        <strain evidence="2 3">SOn1</strain>
    </source>
</reference>
<dbReference type="InterPro" id="IPR050471">
    <property type="entry name" value="AB_hydrolase"/>
</dbReference>
<dbReference type="InterPro" id="IPR000073">
    <property type="entry name" value="AB_hydrolase_1"/>
</dbReference>
<accession>A0AAV2VS36</accession>
<dbReference type="AlphaFoldDB" id="A0AAV2VS36"/>
<name>A0AAV2VS36_9VIBR</name>
<dbReference type="Proteomes" id="UP000018211">
    <property type="component" value="Unassembled WGS sequence"/>
</dbReference>
<comment type="caution">
    <text evidence="2">The sequence shown here is derived from an EMBL/GenBank/DDBJ whole genome shotgun (WGS) entry which is preliminary data.</text>
</comment>
<dbReference type="SUPFAM" id="SSF53474">
    <property type="entry name" value="alpha/beta-Hydrolases"/>
    <property type="match status" value="1"/>
</dbReference>
<organism evidence="2 3">
    <name type="scientific">Vibrio nigripulchritudo SOn1</name>
    <dbReference type="NCBI Taxonomy" id="1238450"/>
    <lineage>
        <taxon>Bacteria</taxon>
        <taxon>Pseudomonadati</taxon>
        <taxon>Pseudomonadota</taxon>
        <taxon>Gammaproteobacteria</taxon>
        <taxon>Vibrionales</taxon>
        <taxon>Vibrionaceae</taxon>
        <taxon>Vibrio</taxon>
    </lineage>
</organism>
<dbReference type="EMBL" id="CAOF01000120">
    <property type="protein sequence ID" value="CCO47532.1"/>
    <property type="molecule type" value="Genomic_DNA"/>
</dbReference>
<protein>
    <submittedName>
        <fullName evidence="2">Alpha/beta-Hydrolase</fullName>
    </submittedName>
</protein>
<feature type="domain" description="AB hydrolase-1" evidence="1">
    <location>
        <begin position="25"/>
        <end position="155"/>
    </location>
</feature>
<dbReference type="PANTHER" id="PTHR43433:SF5">
    <property type="entry name" value="AB HYDROLASE-1 DOMAIN-CONTAINING PROTEIN"/>
    <property type="match status" value="1"/>
</dbReference>
<proteinExistence type="predicted"/>
<evidence type="ECO:0000259" key="1">
    <source>
        <dbReference type="Pfam" id="PF00561"/>
    </source>
</evidence>
<dbReference type="Pfam" id="PF00561">
    <property type="entry name" value="Abhydrolase_1"/>
    <property type="match status" value="1"/>
</dbReference>
<dbReference type="InterPro" id="IPR029058">
    <property type="entry name" value="AB_hydrolase_fold"/>
</dbReference>
<evidence type="ECO:0000313" key="3">
    <source>
        <dbReference type="Proteomes" id="UP000018211"/>
    </source>
</evidence>